<dbReference type="AlphaFoldDB" id="A0A507CVS8"/>
<keyword evidence="1" id="KW-0479">Metal-binding</keyword>
<keyword evidence="1" id="KW-0862">Zinc</keyword>
<reference evidence="4 5" key="1">
    <citation type="journal article" date="2019" name="Sci. Rep.">
        <title>Comparative genomics of chytrid fungi reveal insights into the obligate biotrophic and pathogenic lifestyle of Synchytrium endobioticum.</title>
        <authorList>
            <person name="van de Vossenberg B.T.L.H."/>
            <person name="Warris S."/>
            <person name="Nguyen H.D.T."/>
            <person name="van Gent-Pelzer M.P.E."/>
            <person name="Joly D.L."/>
            <person name="van de Geest H.C."/>
            <person name="Bonants P.J.M."/>
            <person name="Smith D.S."/>
            <person name="Levesque C.A."/>
            <person name="van der Lee T.A.J."/>
        </authorList>
    </citation>
    <scope>NUCLEOTIDE SEQUENCE [LARGE SCALE GENOMIC DNA]</scope>
    <source>
        <strain evidence="4 5">MB42</strain>
    </source>
</reference>
<keyword evidence="1" id="KW-0863">Zinc-finger</keyword>
<evidence type="ECO:0000259" key="2">
    <source>
        <dbReference type="PROSITE" id="PS50081"/>
    </source>
</evidence>
<feature type="domain" description="RING-type" evidence="3">
    <location>
        <begin position="66"/>
        <end position="103"/>
    </location>
</feature>
<gene>
    <name evidence="4" type="ORF">SeMB42_g04915</name>
</gene>
<evidence type="ECO:0008006" key="6">
    <source>
        <dbReference type="Google" id="ProtNLM"/>
    </source>
</evidence>
<dbReference type="InterPro" id="IPR002219">
    <property type="entry name" value="PKC_DAG/PE"/>
</dbReference>
<sequence>MKVVHPGVARARVERLARRIENSRKSGLRAESLDLDEEVTGLLDLCLVKLTGHKNGYGTWEDPPVCSNCKRPIWLVNDRELSCNHVFHRECVPKSGQPCPRCTAEGGQTS</sequence>
<dbReference type="Proteomes" id="UP000317494">
    <property type="component" value="Unassembled WGS sequence"/>
</dbReference>
<dbReference type="GO" id="GO:0008270">
    <property type="term" value="F:zinc ion binding"/>
    <property type="evidence" value="ECO:0007669"/>
    <property type="project" value="UniProtKB-KW"/>
</dbReference>
<evidence type="ECO:0000313" key="5">
    <source>
        <dbReference type="Proteomes" id="UP000317494"/>
    </source>
</evidence>
<organism evidence="4 5">
    <name type="scientific">Synchytrium endobioticum</name>
    <dbReference type="NCBI Taxonomy" id="286115"/>
    <lineage>
        <taxon>Eukaryota</taxon>
        <taxon>Fungi</taxon>
        <taxon>Fungi incertae sedis</taxon>
        <taxon>Chytridiomycota</taxon>
        <taxon>Chytridiomycota incertae sedis</taxon>
        <taxon>Chytridiomycetes</taxon>
        <taxon>Synchytriales</taxon>
        <taxon>Synchytriaceae</taxon>
        <taxon>Synchytrium</taxon>
    </lineage>
</organism>
<dbReference type="PROSITE" id="PS50089">
    <property type="entry name" value="ZF_RING_2"/>
    <property type="match status" value="1"/>
</dbReference>
<feature type="domain" description="Phorbol-ester/DAG-type" evidence="2">
    <location>
        <begin position="52"/>
        <end position="99"/>
    </location>
</feature>
<dbReference type="PROSITE" id="PS50081">
    <property type="entry name" value="ZF_DAG_PE_2"/>
    <property type="match status" value="1"/>
</dbReference>
<keyword evidence="5" id="KW-1185">Reference proteome</keyword>
<dbReference type="SUPFAM" id="SSF57850">
    <property type="entry name" value="RING/U-box"/>
    <property type="match status" value="1"/>
</dbReference>
<protein>
    <recommendedName>
        <fullName evidence="6">RING-type domain-containing protein</fullName>
    </recommendedName>
</protein>
<name>A0A507CVS8_9FUNG</name>
<evidence type="ECO:0000313" key="4">
    <source>
        <dbReference type="EMBL" id="TPX42970.1"/>
    </source>
</evidence>
<accession>A0A507CVS8</accession>
<evidence type="ECO:0000259" key="3">
    <source>
        <dbReference type="PROSITE" id="PS50089"/>
    </source>
</evidence>
<dbReference type="InterPro" id="IPR001841">
    <property type="entry name" value="Znf_RING"/>
</dbReference>
<proteinExistence type="predicted"/>
<dbReference type="EMBL" id="QEAN01000214">
    <property type="protein sequence ID" value="TPX42970.1"/>
    <property type="molecule type" value="Genomic_DNA"/>
</dbReference>
<evidence type="ECO:0000256" key="1">
    <source>
        <dbReference type="PROSITE-ProRule" id="PRU00175"/>
    </source>
</evidence>
<dbReference type="VEuPathDB" id="FungiDB:SeMB42_g04915"/>
<comment type="caution">
    <text evidence="4">The sequence shown here is derived from an EMBL/GenBank/DDBJ whole genome shotgun (WGS) entry which is preliminary data.</text>
</comment>